<dbReference type="Pfam" id="PF13589">
    <property type="entry name" value="HATPase_c_3"/>
    <property type="match status" value="1"/>
</dbReference>
<keyword evidence="2" id="KW-0227">DNA damage</keyword>
<keyword evidence="1 2" id="KW-0234">DNA repair</keyword>
<comment type="caution">
    <text evidence="5">The sequence shown here is derived from an EMBL/GenBank/DDBJ whole genome shotgun (WGS) entry which is preliminary data.</text>
</comment>
<dbReference type="EMBL" id="JAHLQL010000001">
    <property type="protein sequence ID" value="MBU5590678.1"/>
    <property type="molecule type" value="Genomic_DNA"/>
</dbReference>
<evidence type="ECO:0000256" key="2">
    <source>
        <dbReference type="HAMAP-Rule" id="MF_00149"/>
    </source>
</evidence>
<organism evidence="5 6">
    <name type="scientific">Clostridium simiarum</name>
    <dbReference type="NCBI Taxonomy" id="2841506"/>
    <lineage>
        <taxon>Bacteria</taxon>
        <taxon>Bacillati</taxon>
        <taxon>Bacillota</taxon>
        <taxon>Clostridia</taxon>
        <taxon>Eubacteriales</taxon>
        <taxon>Clostridiaceae</taxon>
        <taxon>Clostridium</taxon>
    </lineage>
</organism>
<dbReference type="GO" id="GO:0004519">
    <property type="term" value="F:endonuclease activity"/>
    <property type="evidence" value="ECO:0007669"/>
    <property type="project" value="UniProtKB-KW"/>
</dbReference>
<feature type="domain" description="DNA mismatch repair protein S5" evidence="4">
    <location>
        <begin position="209"/>
        <end position="327"/>
    </location>
</feature>
<evidence type="ECO:0000259" key="4">
    <source>
        <dbReference type="SMART" id="SM01340"/>
    </source>
</evidence>
<dbReference type="NCBIfam" id="TIGR00585">
    <property type="entry name" value="mutl"/>
    <property type="match status" value="1"/>
</dbReference>
<keyword evidence="6" id="KW-1185">Reference proteome</keyword>
<dbReference type="HAMAP" id="MF_00149">
    <property type="entry name" value="DNA_mis_repair"/>
    <property type="match status" value="1"/>
</dbReference>
<dbReference type="InterPro" id="IPR002099">
    <property type="entry name" value="MutL/Mlh/PMS"/>
</dbReference>
<dbReference type="PANTHER" id="PTHR10073:SF12">
    <property type="entry name" value="DNA MISMATCH REPAIR PROTEIN MLH1"/>
    <property type="match status" value="1"/>
</dbReference>
<dbReference type="Pfam" id="PF08676">
    <property type="entry name" value="MutL_C"/>
    <property type="match status" value="1"/>
</dbReference>
<name>A0ABS6EZ48_9CLOT</name>
<dbReference type="InterPro" id="IPR014790">
    <property type="entry name" value="MutL_C"/>
</dbReference>
<evidence type="ECO:0000256" key="1">
    <source>
        <dbReference type="ARBA" id="ARBA00023204"/>
    </source>
</evidence>
<protein>
    <recommendedName>
        <fullName evidence="2">DNA mismatch repair protein MutL</fullName>
    </recommendedName>
</protein>
<dbReference type="SMART" id="SM00853">
    <property type="entry name" value="MutL_C"/>
    <property type="match status" value="1"/>
</dbReference>
<dbReference type="InterPro" id="IPR013507">
    <property type="entry name" value="DNA_mismatch_S5_2-like"/>
</dbReference>
<dbReference type="InterPro" id="IPR014762">
    <property type="entry name" value="DNA_mismatch_repair_CS"/>
</dbReference>
<reference evidence="5 6" key="1">
    <citation type="submission" date="2021-06" db="EMBL/GenBank/DDBJ databases">
        <authorList>
            <person name="Sun Q."/>
            <person name="Li D."/>
        </authorList>
    </citation>
    <scope>NUCLEOTIDE SEQUENCE [LARGE SCALE GENOMIC DNA]</scope>
    <source>
        <strain evidence="5 6">MSJ-4</strain>
    </source>
</reference>
<dbReference type="InterPro" id="IPR038973">
    <property type="entry name" value="MutL/Mlh/Pms-like"/>
</dbReference>
<evidence type="ECO:0000313" key="5">
    <source>
        <dbReference type="EMBL" id="MBU5590678.1"/>
    </source>
</evidence>
<keyword evidence="5" id="KW-0540">Nuclease</keyword>
<proteinExistence type="inferred from homology"/>
<keyword evidence="5" id="KW-0255">Endonuclease</keyword>
<dbReference type="InterPro" id="IPR020667">
    <property type="entry name" value="DNA_mismatch_repair_MutL"/>
</dbReference>
<keyword evidence="5" id="KW-0378">Hydrolase</keyword>
<dbReference type="Pfam" id="PF01119">
    <property type="entry name" value="DNA_mis_repair"/>
    <property type="match status" value="1"/>
</dbReference>
<evidence type="ECO:0000259" key="3">
    <source>
        <dbReference type="SMART" id="SM00853"/>
    </source>
</evidence>
<comment type="similarity">
    <text evidence="2">Belongs to the DNA mismatch repair MutL/HexB family.</text>
</comment>
<dbReference type="Proteomes" id="UP000736583">
    <property type="component" value="Unassembled WGS sequence"/>
</dbReference>
<dbReference type="CDD" id="cd00782">
    <property type="entry name" value="MutL_Trans"/>
    <property type="match status" value="1"/>
</dbReference>
<dbReference type="SMART" id="SM01340">
    <property type="entry name" value="DNA_mis_repair"/>
    <property type="match status" value="1"/>
</dbReference>
<gene>
    <name evidence="2 5" type="primary">mutL</name>
    <name evidence="5" type="ORF">KQI89_02795</name>
</gene>
<accession>A0ABS6EZ48</accession>
<dbReference type="PANTHER" id="PTHR10073">
    <property type="entry name" value="DNA MISMATCH REPAIR PROTEIN MLH, PMS, MUTL"/>
    <property type="match status" value="1"/>
</dbReference>
<evidence type="ECO:0000313" key="6">
    <source>
        <dbReference type="Proteomes" id="UP000736583"/>
    </source>
</evidence>
<dbReference type="CDD" id="cd16926">
    <property type="entry name" value="HATPase_MutL-MLH-PMS-like"/>
    <property type="match status" value="1"/>
</dbReference>
<feature type="domain" description="MutL C-terminal dimerisation" evidence="3">
    <location>
        <begin position="449"/>
        <end position="591"/>
    </location>
</feature>
<sequence>MKRINILDENTSNKIAAGEVVERPSSVIKELLENSIDAESKNIMVEIEEGGEKLIKLVDDGNGIHPDDIEKVFMPHATSKISTVEDIYNISTLGFRGEALSSIGAVAKVILTSRIADNNFGVEVSIAGGKIEYIKEVGCNVGTTIEVRDLFYNVPARKKFLKSTQREAALIGDIVSKIALSNTKISFSYYNNGKKTLITYGNGRLIDNIRSIYGKTIAENCVYFESHRDIISTYGYIGTEEISRKSRNNQSIFINNRFIKNKTITAAVENAYKSFLTINRHPFFIVFIDIFPEYIDVNIHPTKAEIKFEDERIIYSSIFNAVHNKLREHLEGKFYLPEEKIENQYIAEPSYEKINFLSEEFRKNNEELITYPKEEKSDVKIYENNYKEDINNIAYEKVTIDIENLPPEHRKIELPVDLKGYECYRGGYVSDPLKDQVTEVKEKLPNLNIIGQYNKTYILAEYNHELYIIDQHAAHEKIYFEKYRKEIREANVIIQGLLTPCIIELNYEDYAYYIENKEIFMHSGFDIEEFGENTISIREVPYVLGKLDVKNTFVSMLDDIKNFGQGKTNDIKYDRIATMACKSAIKANDELSLEEMTSLVRNLSTIEEPFTCPHGRPTIIKISNYELEKKFKRVQ</sequence>
<dbReference type="RefSeq" id="WP_216455800.1">
    <property type="nucleotide sequence ID" value="NZ_JAHLQL010000001.1"/>
</dbReference>
<comment type="function">
    <text evidence="2">This protein is involved in the repair of mismatches in DNA. It is required for dam-dependent methyl-directed DNA mismatch repair. May act as a 'molecular matchmaker', a protein that promotes the formation of a stable complex between two or more DNA-binding proteins in an ATP-dependent manner without itself being part of a final effector complex.</text>
</comment>
<dbReference type="PROSITE" id="PS00058">
    <property type="entry name" value="DNA_MISMATCH_REPAIR_1"/>
    <property type="match status" value="1"/>
</dbReference>